<dbReference type="InterPro" id="IPR044822">
    <property type="entry name" value="Myb_DNA-bind_4"/>
</dbReference>
<comment type="caution">
    <text evidence="3">The sequence shown here is derived from an EMBL/GenBank/DDBJ whole genome shotgun (WGS) entry which is preliminary data.</text>
</comment>
<keyword evidence="4" id="KW-1185">Reference proteome</keyword>
<gene>
    <name evidence="3" type="ORF">KC19_2G149000</name>
</gene>
<evidence type="ECO:0000256" key="1">
    <source>
        <dbReference type="SAM" id="MobiDB-lite"/>
    </source>
</evidence>
<proteinExistence type="predicted"/>
<dbReference type="Pfam" id="PF13837">
    <property type="entry name" value="Myb_DNA-bind_4"/>
    <property type="match status" value="1"/>
</dbReference>
<dbReference type="InterPro" id="IPR044823">
    <property type="entry name" value="ASIL1/2-like"/>
</dbReference>
<feature type="region of interest" description="Disordered" evidence="1">
    <location>
        <begin position="27"/>
        <end position="47"/>
    </location>
</feature>
<dbReference type="PANTHER" id="PTHR31307">
    <property type="entry name" value="TRIHELIX TRANSCRIPTION FACTOR ASIL2"/>
    <property type="match status" value="1"/>
</dbReference>
<feature type="compositionally biased region" description="Basic and acidic residues" evidence="1">
    <location>
        <begin position="206"/>
        <end position="215"/>
    </location>
</feature>
<evidence type="ECO:0000313" key="3">
    <source>
        <dbReference type="EMBL" id="KAG0587216.1"/>
    </source>
</evidence>
<accession>A0A8T0IWK0</accession>
<dbReference type="Gene3D" id="1.10.10.60">
    <property type="entry name" value="Homeodomain-like"/>
    <property type="match status" value="1"/>
</dbReference>
<feature type="compositionally biased region" description="Polar residues" evidence="1">
    <location>
        <begin position="167"/>
        <end position="177"/>
    </location>
</feature>
<feature type="region of interest" description="Disordered" evidence="1">
    <location>
        <begin position="162"/>
        <end position="272"/>
    </location>
</feature>
<dbReference type="Proteomes" id="UP000822688">
    <property type="component" value="Chromosome 2"/>
</dbReference>
<evidence type="ECO:0000313" key="4">
    <source>
        <dbReference type="Proteomes" id="UP000822688"/>
    </source>
</evidence>
<feature type="domain" description="Myb/SANT-like DNA-binding" evidence="2">
    <location>
        <begin position="56"/>
        <end position="148"/>
    </location>
</feature>
<dbReference type="FunFam" id="1.10.10.60:FF:000152">
    <property type="entry name" value="Trihelix transcription factor ASIL2"/>
    <property type="match status" value="1"/>
</dbReference>
<dbReference type="AlphaFoldDB" id="A0A8T0IWK0"/>
<name>A0A8T0IWK0_CERPU</name>
<reference evidence="3" key="1">
    <citation type="submission" date="2020-06" db="EMBL/GenBank/DDBJ databases">
        <title>WGS assembly of Ceratodon purpureus strain R40.</title>
        <authorList>
            <person name="Carey S.B."/>
            <person name="Jenkins J."/>
            <person name="Shu S."/>
            <person name="Lovell J.T."/>
            <person name="Sreedasyam A."/>
            <person name="Maumus F."/>
            <person name="Tiley G.P."/>
            <person name="Fernandez-Pozo N."/>
            <person name="Barry K."/>
            <person name="Chen C."/>
            <person name="Wang M."/>
            <person name="Lipzen A."/>
            <person name="Daum C."/>
            <person name="Saski C.A."/>
            <person name="Payton A.C."/>
            <person name="Mcbreen J.C."/>
            <person name="Conrad R.E."/>
            <person name="Kollar L.M."/>
            <person name="Olsson S."/>
            <person name="Huttunen S."/>
            <person name="Landis J.B."/>
            <person name="Wickett N.J."/>
            <person name="Johnson M.G."/>
            <person name="Rensing S.A."/>
            <person name="Grimwood J."/>
            <person name="Schmutz J."/>
            <person name="Mcdaniel S.F."/>
        </authorList>
    </citation>
    <scope>NUCLEOTIDE SEQUENCE</scope>
    <source>
        <strain evidence="3">R40</strain>
    </source>
</reference>
<sequence length="347" mass="38464">MEDALAIIGTVDTVPFSTDHYTELQVTTPVQAKKPGKRPRNGAASGTDANRREYYEWSHGAVHSLLDIYEEKYSALQRGNLRGRHWHEVAHHVSSREEGTKSAKTSKQCKMKIENLKRRYKMEKTQRIGNPALAGASRWPYYERLDTMLGFTPKALAGGQRDCADTLSGSEPVSSHEANPKSKGAFAEPAVECEGESEMPAAAPVAEDREDRDVSPDVGDDEQEEGGPQIGHFGNRKDSKTDASEVNTMLNMPGTSGAKNNQNKLPERNSLSNPGVLLANSITAFAEVLARIEQAKMEMHKDLERQRTEADLKRTQMVLDNQLEIAKLVMKRRKRKGRSVSSSSESD</sequence>
<dbReference type="EMBL" id="CM026422">
    <property type="protein sequence ID" value="KAG0587216.1"/>
    <property type="molecule type" value="Genomic_DNA"/>
</dbReference>
<feature type="compositionally biased region" description="Polar residues" evidence="1">
    <location>
        <begin position="244"/>
        <end position="272"/>
    </location>
</feature>
<protein>
    <recommendedName>
        <fullName evidence="2">Myb/SANT-like DNA-binding domain-containing protein</fullName>
    </recommendedName>
</protein>
<organism evidence="3 4">
    <name type="scientific">Ceratodon purpureus</name>
    <name type="common">Fire moss</name>
    <name type="synonym">Dicranum purpureum</name>
    <dbReference type="NCBI Taxonomy" id="3225"/>
    <lineage>
        <taxon>Eukaryota</taxon>
        <taxon>Viridiplantae</taxon>
        <taxon>Streptophyta</taxon>
        <taxon>Embryophyta</taxon>
        <taxon>Bryophyta</taxon>
        <taxon>Bryophytina</taxon>
        <taxon>Bryopsida</taxon>
        <taxon>Dicranidae</taxon>
        <taxon>Pseudoditrichales</taxon>
        <taxon>Ditrichaceae</taxon>
        <taxon>Ceratodon</taxon>
    </lineage>
</organism>
<dbReference type="PANTHER" id="PTHR31307:SF45">
    <property type="entry name" value="OS09G0558200 PROTEIN"/>
    <property type="match status" value="1"/>
</dbReference>
<evidence type="ECO:0000259" key="2">
    <source>
        <dbReference type="Pfam" id="PF13837"/>
    </source>
</evidence>